<accession>A0A919JDK6</accession>
<feature type="region of interest" description="Disordered" evidence="1">
    <location>
        <begin position="439"/>
        <end position="465"/>
    </location>
</feature>
<evidence type="ECO:0000313" key="3">
    <source>
        <dbReference type="EMBL" id="GIE47425.1"/>
    </source>
</evidence>
<organism evidence="3 4">
    <name type="scientific">Actinoplanes nipponensis</name>
    <dbReference type="NCBI Taxonomy" id="135950"/>
    <lineage>
        <taxon>Bacteria</taxon>
        <taxon>Bacillati</taxon>
        <taxon>Actinomycetota</taxon>
        <taxon>Actinomycetes</taxon>
        <taxon>Micromonosporales</taxon>
        <taxon>Micromonosporaceae</taxon>
        <taxon>Actinoplanes</taxon>
    </lineage>
</organism>
<reference evidence="3" key="1">
    <citation type="submission" date="2021-01" db="EMBL/GenBank/DDBJ databases">
        <title>Whole genome shotgun sequence of Actinoplanes nipponensis NBRC 14063.</title>
        <authorList>
            <person name="Komaki H."/>
            <person name="Tamura T."/>
        </authorList>
    </citation>
    <scope>NUCLEOTIDE SEQUENCE</scope>
    <source>
        <strain evidence="3">NBRC 14063</strain>
    </source>
</reference>
<dbReference type="NCBIfam" id="NF041680">
    <property type="entry name" value="transp_NF041680"/>
    <property type="match status" value="1"/>
</dbReference>
<proteinExistence type="predicted"/>
<name>A0A919JDK6_9ACTN</name>
<feature type="compositionally biased region" description="Pro residues" evidence="1">
    <location>
        <begin position="445"/>
        <end position="458"/>
    </location>
</feature>
<dbReference type="InterPro" id="IPR012337">
    <property type="entry name" value="RNaseH-like_sf"/>
</dbReference>
<feature type="domain" description="Transposase IS701-like DDE" evidence="2">
    <location>
        <begin position="33"/>
        <end position="298"/>
    </location>
</feature>
<sequence length="541" mass="60319">MTVGRIWHLSNIVVAVVTDRAEAIDVSAGFREQLYQCMTRRADALFELADALLCTDGPVKTLVGLSLAPEHRRGHGAMYDALNHGRIDVESLRRRLAGLPLPRAADGRLVLAVDVSPWLRPDGDCSPQRSFCHTYGRGEDEHRMIPGWPYSIIAALETGGTSWTALLDAVRLPPGADVTTITCAQVRQLVDGTTAAGQWKPGDRDVLIVLDAGYEAPRIAWMLRDLPIEILGRMRSDRVLRRPTPPRVYQPLGGRPAKHGGEFVFGDPATWDIEHAVTHTNTRLYGQVRAQAWDRLHPRLTRRAAWVDHDQPLLIIEGPVIRLNVDHLPSRGEPKPLWLWWSKVDATAADVDRCWQAFLRRFDIEHTFRLLKQTLGWTTPHLREPAAADRWTWLVLAAHTQLRLARPLAQDLRRAWERPMAPERLTPARVRRGFRNLRAANPSPAHAPKPGRPGPGRPPGSRNRQTAARHDVGLILVTGQAHQRPTHPRRAPSPADLVKRQAQGVAHGAALPPDQPGVPEEPQMVRDGRGVRRDHLGQVGG</sequence>
<dbReference type="Proteomes" id="UP000647172">
    <property type="component" value="Unassembled WGS sequence"/>
</dbReference>
<dbReference type="Pfam" id="PF13546">
    <property type="entry name" value="DDE_5"/>
    <property type="match status" value="1"/>
</dbReference>
<dbReference type="SUPFAM" id="SSF53098">
    <property type="entry name" value="Ribonuclease H-like"/>
    <property type="match status" value="1"/>
</dbReference>
<dbReference type="EMBL" id="BOMQ01000011">
    <property type="protein sequence ID" value="GIE47425.1"/>
    <property type="molecule type" value="Genomic_DNA"/>
</dbReference>
<evidence type="ECO:0000313" key="4">
    <source>
        <dbReference type="Proteomes" id="UP000647172"/>
    </source>
</evidence>
<dbReference type="AlphaFoldDB" id="A0A919JDK6"/>
<feature type="region of interest" description="Disordered" evidence="1">
    <location>
        <begin position="478"/>
        <end position="541"/>
    </location>
</feature>
<protein>
    <recommendedName>
        <fullName evidence="2">Transposase IS701-like DDE domain-containing protein</fullName>
    </recommendedName>
</protein>
<keyword evidence="4" id="KW-1185">Reference proteome</keyword>
<evidence type="ECO:0000259" key="2">
    <source>
        <dbReference type="Pfam" id="PF13546"/>
    </source>
</evidence>
<evidence type="ECO:0000256" key="1">
    <source>
        <dbReference type="SAM" id="MobiDB-lite"/>
    </source>
</evidence>
<dbReference type="InterPro" id="IPR038721">
    <property type="entry name" value="IS701-like_DDE_dom"/>
</dbReference>
<gene>
    <name evidence="3" type="ORF">Ani05nite_09590</name>
</gene>
<feature type="compositionally biased region" description="Basic and acidic residues" evidence="1">
    <location>
        <begin position="523"/>
        <end position="541"/>
    </location>
</feature>
<comment type="caution">
    <text evidence="3">The sequence shown here is derived from an EMBL/GenBank/DDBJ whole genome shotgun (WGS) entry which is preliminary data.</text>
</comment>